<dbReference type="AlphaFoldDB" id="A0A5P2G4I9"/>
<name>A0A5P2G4I9_9BACT</name>
<dbReference type="RefSeq" id="WP_131329648.1">
    <property type="nucleotide sequence ID" value="NZ_CP044016.1"/>
</dbReference>
<dbReference type="InterPro" id="IPR012373">
    <property type="entry name" value="Ferrdict_sens_TM"/>
</dbReference>
<dbReference type="Pfam" id="PF04773">
    <property type="entry name" value="FecR"/>
    <property type="match status" value="1"/>
</dbReference>
<dbReference type="Gene3D" id="2.60.120.1440">
    <property type="match status" value="1"/>
</dbReference>
<protein>
    <submittedName>
        <fullName evidence="4">DUF4974 domain-containing protein</fullName>
    </submittedName>
</protein>
<dbReference type="EMBL" id="CP044016">
    <property type="protein sequence ID" value="QES88680.1"/>
    <property type="molecule type" value="Genomic_DNA"/>
</dbReference>
<keyword evidence="1" id="KW-0812">Transmembrane</keyword>
<evidence type="ECO:0000256" key="1">
    <source>
        <dbReference type="SAM" id="Phobius"/>
    </source>
</evidence>
<evidence type="ECO:0000259" key="3">
    <source>
        <dbReference type="Pfam" id="PF16344"/>
    </source>
</evidence>
<dbReference type="PIRSF" id="PIRSF018266">
    <property type="entry name" value="FecR"/>
    <property type="match status" value="1"/>
</dbReference>
<evidence type="ECO:0000313" key="4">
    <source>
        <dbReference type="EMBL" id="QES88680.1"/>
    </source>
</evidence>
<dbReference type="InterPro" id="IPR032508">
    <property type="entry name" value="FecR_C"/>
</dbReference>
<evidence type="ECO:0000259" key="2">
    <source>
        <dbReference type="Pfam" id="PF04773"/>
    </source>
</evidence>
<reference evidence="4 5" key="1">
    <citation type="submission" date="2019-09" db="EMBL/GenBank/DDBJ databases">
        <title>Complete genome sequence of Arachidicoccus sp. B3-10 isolated from apple orchard soil.</title>
        <authorList>
            <person name="Kim H.S."/>
            <person name="Han K.-I."/>
            <person name="Suh M.K."/>
            <person name="Lee K.C."/>
            <person name="Eom M.K."/>
            <person name="Kim J.-S."/>
            <person name="Kang S.W."/>
            <person name="Sin Y."/>
            <person name="Lee J.-S."/>
        </authorList>
    </citation>
    <scope>NUCLEOTIDE SEQUENCE [LARGE SCALE GENOMIC DNA]</scope>
    <source>
        <strain evidence="4 5">B3-10</strain>
    </source>
</reference>
<keyword evidence="1" id="KW-0472">Membrane</keyword>
<gene>
    <name evidence="4" type="ORF">E0W69_008450</name>
</gene>
<dbReference type="GO" id="GO:0016989">
    <property type="term" value="F:sigma factor antagonist activity"/>
    <property type="evidence" value="ECO:0007669"/>
    <property type="project" value="TreeGrafter"/>
</dbReference>
<feature type="transmembrane region" description="Helical" evidence="1">
    <location>
        <begin position="98"/>
        <end position="115"/>
    </location>
</feature>
<dbReference type="Proteomes" id="UP000292424">
    <property type="component" value="Chromosome"/>
</dbReference>
<dbReference type="KEGG" id="arac:E0W69_008450"/>
<proteinExistence type="predicted"/>
<sequence>MITHNKHKITQELLVRYVLGEANDNERNRVKDWSMESVANENELNNLSNIINKVDQFRDTHSINLDKEWDKFLSEKDKASSVDYNFNKKKFFFPIRNIAIWIGFILLSTIGYFIYHNYTNNQYIWLDAGNKVCSIRLEDGSSVVLNKGSRLGYSKNFLKENRNVQLFGEAFFSIKHANLPMFTVVYNDVNIKDIGTAFNVKKENEEVQIIVEEGKVNIESNNTILELSANEVAKVNPIDNVIKKSIVKDKFYQYYRTKKFDCIGTPLIELVNGLREFYSEKIELQNSSLDNIPITVYFEDQPISKILDIICDTLKLEWSRQSDGKIIIYKVK</sequence>
<feature type="domain" description="Protein FecR C-terminal" evidence="3">
    <location>
        <begin position="265"/>
        <end position="328"/>
    </location>
</feature>
<dbReference type="InterPro" id="IPR006860">
    <property type="entry name" value="FecR"/>
</dbReference>
<dbReference type="OrthoDB" id="1452822at2"/>
<dbReference type="PANTHER" id="PTHR30273:SF2">
    <property type="entry name" value="PROTEIN FECR"/>
    <property type="match status" value="1"/>
</dbReference>
<evidence type="ECO:0000313" key="5">
    <source>
        <dbReference type="Proteomes" id="UP000292424"/>
    </source>
</evidence>
<dbReference type="Pfam" id="PF16344">
    <property type="entry name" value="FecR_C"/>
    <property type="match status" value="1"/>
</dbReference>
<keyword evidence="5" id="KW-1185">Reference proteome</keyword>
<accession>A0A5P2G4I9</accession>
<organism evidence="4 5">
    <name type="scientific">Rhizosphaericola mali</name>
    <dbReference type="NCBI Taxonomy" id="2545455"/>
    <lineage>
        <taxon>Bacteria</taxon>
        <taxon>Pseudomonadati</taxon>
        <taxon>Bacteroidota</taxon>
        <taxon>Chitinophagia</taxon>
        <taxon>Chitinophagales</taxon>
        <taxon>Chitinophagaceae</taxon>
        <taxon>Rhizosphaericola</taxon>
    </lineage>
</organism>
<dbReference type="PANTHER" id="PTHR30273">
    <property type="entry name" value="PERIPLASMIC SIGNAL SENSOR AND SIGMA FACTOR ACTIVATOR FECR-RELATED"/>
    <property type="match status" value="1"/>
</dbReference>
<dbReference type="Gene3D" id="3.55.50.30">
    <property type="match status" value="1"/>
</dbReference>
<keyword evidence="1" id="KW-1133">Transmembrane helix</keyword>
<feature type="domain" description="FecR protein" evidence="2">
    <location>
        <begin position="131"/>
        <end position="217"/>
    </location>
</feature>